<keyword evidence="2" id="KW-1185">Reference proteome</keyword>
<name>A0ACC0C0Y5_CATRO</name>
<dbReference type="Proteomes" id="UP001060085">
    <property type="component" value="Linkage Group LG02"/>
</dbReference>
<protein>
    <submittedName>
        <fullName evidence="1">Uncharacterized protein</fullName>
    </submittedName>
</protein>
<reference evidence="2" key="1">
    <citation type="journal article" date="2023" name="Nat. Plants">
        <title>Single-cell RNA sequencing provides a high-resolution roadmap for understanding the multicellular compartmentation of specialized metabolism.</title>
        <authorList>
            <person name="Sun S."/>
            <person name="Shen X."/>
            <person name="Li Y."/>
            <person name="Li Y."/>
            <person name="Wang S."/>
            <person name="Li R."/>
            <person name="Zhang H."/>
            <person name="Shen G."/>
            <person name="Guo B."/>
            <person name="Wei J."/>
            <person name="Xu J."/>
            <person name="St-Pierre B."/>
            <person name="Chen S."/>
            <person name="Sun C."/>
        </authorList>
    </citation>
    <scope>NUCLEOTIDE SEQUENCE [LARGE SCALE GENOMIC DNA]</scope>
</reference>
<accession>A0ACC0C0Y5</accession>
<evidence type="ECO:0000313" key="2">
    <source>
        <dbReference type="Proteomes" id="UP001060085"/>
    </source>
</evidence>
<proteinExistence type="predicted"/>
<evidence type="ECO:0000313" key="1">
    <source>
        <dbReference type="EMBL" id="KAI5678550.1"/>
    </source>
</evidence>
<organism evidence="1 2">
    <name type="scientific">Catharanthus roseus</name>
    <name type="common">Madagascar periwinkle</name>
    <name type="synonym">Vinca rosea</name>
    <dbReference type="NCBI Taxonomy" id="4058"/>
    <lineage>
        <taxon>Eukaryota</taxon>
        <taxon>Viridiplantae</taxon>
        <taxon>Streptophyta</taxon>
        <taxon>Embryophyta</taxon>
        <taxon>Tracheophyta</taxon>
        <taxon>Spermatophyta</taxon>
        <taxon>Magnoliopsida</taxon>
        <taxon>eudicotyledons</taxon>
        <taxon>Gunneridae</taxon>
        <taxon>Pentapetalae</taxon>
        <taxon>asterids</taxon>
        <taxon>lamiids</taxon>
        <taxon>Gentianales</taxon>
        <taxon>Apocynaceae</taxon>
        <taxon>Rauvolfioideae</taxon>
        <taxon>Vinceae</taxon>
        <taxon>Catharanthinae</taxon>
        <taxon>Catharanthus</taxon>
    </lineage>
</organism>
<sequence length="467" mass="54266">MNANTYLIVNQYRKSRTSDRRPYVTLACERGGSVRKKTKPIVDDEEEVPIKMRGPYSKWLQVRIDNCSYTTGGTTINYHVRPPYILRFFCEQGVGCAVRFFINSVAKIKKNMMQNGVTRPSIETVRKSNVLSDIVVAHPTSIVMIRMYNMPLLEALGMTSTGKNFTVATACMCNEQATTYRWHKLINEIDEAEYRKKLEVLKTRWKSRPDLLHFGIETTNHAESEHSVLKLWLSTRHGDLDTIYLNIDSVIKKKYDAKSDPILKNLSNRISHLALKKIWFEIKRAGEIRDDLQSKCGHYLRKSHGLPCACKLCHWYQYLLLLEPKDVYIYWRKLEIGVDILSVYERDLDSEMRDLTWLLEKVRRLVKGVISPVLSDDPWSTIILPLYSNMNCTAGMLCIGLISDQQHFMQLQMRDGCPLPPMQVQWQYHRDVSVSGWANLYYAQFVEWVRISRTEYPTRGATHVIIP</sequence>
<dbReference type="EMBL" id="CM044702">
    <property type="protein sequence ID" value="KAI5678550.1"/>
    <property type="molecule type" value="Genomic_DNA"/>
</dbReference>
<gene>
    <name evidence="1" type="ORF">M9H77_09500</name>
</gene>
<comment type="caution">
    <text evidence="1">The sequence shown here is derived from an EMBL/GenBank/DDBJ whole genome shotgun (WGS) entry which is preliminary data.</text>
</comment>